<gene>
    <name evidence="2" type="ORF">BDN70DRAFT_358420</name>
</gene>
<dbReference type="Proteomes" id="UP000807469">
    <property type="component" value="Unassembled WGS sequence"/>
</dbReference>
<dbReference type="AlphaFoldDB" id="A0A9P5ZA97"/>
<keyword evidence="3" id="KW-1185">Reference proteome</keyword>
<protein>
    <submittedName>
        <fullName evidence="2">Uncharacterized protein</fullName>
    </submittedName>
</protein>
<keyword evidence="1" id="KW-0812">Transmembrane</keyword>
<organism evidence="2 3">
    <name type="scientific">Pholiota conissans</name>
    <dbReference type="NCBI Taxonomy" id="109636"/>
    <lineage>
        <taxon>Eukaryota</taxon>
        <taxon>Fungi</taxon>
        <taxon>Dikarya</taxon>
        <taxon>Basidiomycota</taxon>
        <taxon>Agaricomycotina</taxon>
        <taxon>Agaricomycetes</taxon>
        <taxon>Agaricomycetidae</taxon>
        <taxon>Agaricales</taxon>
        <taxon>Agaricineae</taxon>
        <taxon>Strophariaceae</taxon>
        <taxon>Pholiota</taxon>
    </lineage>
</organism>
<keyword evidence="1" id="KW-1133">Transmembrane helix</keyword>
<sequence>MTLCEIYLLYHTSLIFLFIYSEFRGNVHKSSPRHLQFFFFYLCPIYFYHLHRIYLGIVLTKNNFSVIMLHVFC</sequence>
<evidence type="ECO:0000256" key="1">
    <source>
        <dbReference type="SAM" id="Phobius"/>
    </source>
</evidence>
<feature type="transmembrane region" description="Helical" evidence="1">
    <location>
        <begin position="6"/>
        <end position="23"/>
    </location>
</feature>
<keyword evidence="1" id="KW-0472">Membrane</keyword>
<name>A0A9P5ZA97_9AGAR</name>
<dbReference type="EMBL" id="MU155158">
    <property type="protein sequence ID" value="KAF9483015.1"/>
    <property type="molecule type" value="Genomic_DNA"/>
</dbReference>
<evidence type="ECO:0000313" key="2">
    <source>
        <dbReference type="EMBL" id="KAF9483015.1"/>
    </source>
</evidence>
<feature type="transmembrane region" description="Helical" evidence="1">
    <location>
        <begin position="35"/>
        <end position="55"/>
    </location>
</feature>
<accession>A0A9P5ZA97</accession>
<evidence type="ECO:0000313" key="3">
    <source>
        <dbReference type="Proteomes" id="UP000807469"/>
    </source>
</evidence>
<reference evidence="2" key="1">
    <citation type="submission" date="2020-11" db="EMBL/GenBank/DDBJ databases">
        <authorList>
            <consortium name="DOE Joint Genome Institute"/>
            <person name="Ahrendt S."/>
            <person name="Riley R."/>
            <person name="Andreopoulos W."/>
            <person name="Labutti K."/>
            <person name="Pangilinan J."/>
            <person name="Ruiz-Duenas F.J."/>
            <person name="Barrasa J.M."/>
            <person name="Sanchez-Garcia M."/>
            <person name="Camarero S."/>
            <person name="Miyauchi S."/>
            <person name="Serrano A."/>
            <person name="Linde D."/>
            <person name="Babiker R."/>
            <person name="Drula E."/>
            <person name="Ayuso-Fernandez I."/>
            <person name="Pacheco R."/>
            <person name="Padilla G."/>
            <person name="Ferreira P."/>
            <person name="Barriuso J."/>
            <person name="Kellner H."/>
            <person name="Castanera R."/>
            <person name="Alfaro M."/>
            <person name="Ramirez L."/>
            <person name="Pisabarro A.G."/>
            <person name="Kuo A."/>
            <person name="Tritt A."/>
            <person name="Lipzen A."/>
            <person name="He G."/>
            <person name="Yan M."/>
            <person name="Ng V."/>
            <person name="Cullen D."/>
            <person name="Martin F."/>
            <person name="Rosso M.-N."/>
            <person name="Henrissat B."/>
            <person name="Hibbett D."/>
            <person name="Martinez A.T."/>
            <person name="Grigoriev I.V."/>
        </authorList>
    </citation>
    <scope>NUCLEOTIDE SEQUENCE</scope>
    <source>
        <strain evidence="2">CIRM-BRFM 674</strain>
    </source>
</reference>
<proteinExistence type="predicted"/>
<comment type="caution">
    <text evidence="2">The sequence shown here is derived from an EMBL/GenBank/DDBJ whole genome shotgun (WGS) entry which is preliminary data.</text>
</comment>